<evidence type="ECO:0000256" key="2">
    <source>
        <dbReference type="ARBA" id="ARBA00022475"/>
    </source>
</evidence>
<feature type="transmembrane region" description="Helical" evidence="7">
    <location>
        <begin position="210"/>
        <end position="228"/>
    </location>
</feature>
<evidence type="ECO:0000256" key="5">
    <source>
        <dbReference type="ARBA" id="ARBA00023136"/>
    </source>
</evidence>
<evidence type="ECO:0000256" key="4">
    <source>
        <dbReference type="ARBA" id="ARBA00022989"/>
    </source>
</evidence>
<keyword evidence="3 7" id="KW-0812">Transmembrane</keyword>
<dbReference type="PANTHER" id="PTHR30250:SF11">
    <property type="entry name" value="O-ANTIGEN TRANSPORTER-RELATED"/>
    <property type="match status" value="1"/>
</dbReference>
<dbReference type="KEGG" id="car:cauri_0413"/>
<protein>
    <submittedName>
        <fullName evidence="8">Putative membrane protein</fullName>
    </submittedName>
</protein>
<feature type="transmembrane region" description="Helical" evidence="7">
    <location>
        <begin position="331"/>
        <end position="358"/>
    </location>
</feature>
<feature type="region of interest" description="Disordered" evidence="6">
    <location>
        <begin position="1"/>
        <end position="31"/>
    </location>
</feature>
<dbReference type="GO" id="GO:0005886">
    <property type="term" value="C:plasma membrane"/>
    <property type="evidence" value="ECO:0007669"/>
    <property type="project" value="UniProtKB-SubCell"/>
</dbReference>
<comment type="subcellular location">
    <subcellularLocation>
        <location evidence="1">Cell membrane</location>
        <topology evidence="1">Multi-pass membrane protein</topology>
    </subcellularLocation>
</comment>
<feature type="transmembrane region" description="Helical" evidence="7">
    <location>
        <begin position="41"/>
        <end position="61"/>
    </location>
</feature>
<evidence type="ECO:0000313" key="8">
    <source>
        <dbReference type="EMBL" id="ACP32012.1"/>
    </source>
</evidence>
<evidence type="ECO:0000256" key="6">
    <source>
        <dbReference type="SAM" id="MobiDB-lite"/>
    </source>
</evidence>
<keyword evidence="5 7" id="KW-0472">Membrane</keyword>
<evidence type="ECO:0000256" key="3">
    <source>
        <dbReference type="ARBA" id="ARBA00022692"/>
    </source>
</evidence>
<dbReference type="RefSeq" id="WP_010189606.1">
    <property type="nucleotide sequence ID" value="NC_012590.1"/>
</dbReference>
<feature type="transmembrane region" description="Helical" evidence="7">
    <location>
        <begin position="152"/>
        <end position="173"/>
    </location>
</feature>
<proteinExistence type="predicted"/>
<dbReference type="AlphaFoldDB" id="C3PKS6"/>
<evidence type="ECO:0000313" key="9">
    <source>
        <dbReference type="Proteomes" id="UP000002077"/>
    </source>
</evidence>
<dbReference type="EMBL" id="CP001601">
    <property type="protein sequence ID" value="ACP32012.1"/>
    <property type="molecule type" value="Genomic_DNA"/>
</dbReference>
<keyword evidence="4 7" id="KW-1133">Transmembrane helix</keyword>
<reference evidence="8 9" key="1">
    <citation type="journal article" date="2010" name="BMC Genomics">
        <title>Complete genome sequence and lifestyle of black-pigmented Corynebacterium aurimucosum ATCC 700975 (formerly C. nigricans CN-1) isolated from a vaginal swab of a woman with spontaneous abortion.</title>
        <authorList>
            <person name="Trost E."/>
            <person name="Gotker S."/>
            <person name="Schneider J."/>
            <person name="Schneiker-Bekel S."/>
            <person name="Szczepanowski R."/>
            <person name="Tilker A."/>
            <person name="Viehoever P."/>
            <person name="Arnold W."/>
            <person name="Bekel T."/>
            <person name="Blom J."/>
            <person name="Gartemann K.H."/>
            <person name="Linke B."/>
            <person name="Goesmann A."/>
            <person name="Puhler A."/>
            <person name="Shukla S.K."/>
            <person name="Tauch A."/>
        </authorList>
    </citation>
    <scope>NUCLEOTIDE SEQUENCE [LARGE SCALE GENOMIC DNA]</scope>
    <source>
        <strain evidence="9">ATCC 700975 / DSM 44827 / CIP 107346 / CN-1</strain>
    </source>
</reference>
<feature type="transmembrane region" description="Helical" evidence="7">
    <location>
        <begin position="370"/>
        <end position="394"/>
    </location>
</feature>
<feature type="transmembrane region" description="Helical" evidence="7">
    <location>
        <begin position="406"/>
        <end position="425"/>
    </location>
</feature>
<keyword evidence="9" id="KW-1185">Reference proteome</keyword>
<feature type="transmembrane region" description="Helical" evidence="7">
    <location>
        <begin position="486"/>
        <end position="505"/>
    </location>
</feature>
<dbReference type="eggNOG" id="COG2244">
    <property type="taxonomic scope" value="Bacteria"/>
</dbReference>
<dbReference type="STRING" id="548476.cauri_0413"/>
<sequence>MSAPRAGAETAANDRAHDASAATAAAENSGSQQRELARGGALSFVGSATSAALGFVLTIVISRLFGAAHAGIIFQATGAFSVVLAFAKFGLDSTSNYLLPRVKIDDARQVRPVVYGFLIIAVAVSLVLVVALEIAAPLLWTDNPEVARSVRVIALFIPFGSVFLILAAILRALGSVRDYVMVANIGLPVLRPPFIAVVAVAGGAAVAASAAWALPMALMAVAAAVLVLRRLRRIEEVHGASERALPRASQVREVFGFAVPRTLSAGLEQAIVWFDVLLAGWLLSDHAAGIYAGASRFVQAGLLVDAALRVVVSPQLSALLHRGEMSRTRELYLTATMWLVLIGTPAYVFLGFFAPIFLGLLGPEFREGGTALAVLAAGVAVTFLAGNIHSLLVMSGRSGWAAFNKLVVLAVNVGANFVLMPRYGIIGAAVAWSASMVLDALMAAVEVKVFLGIALTAREILAPVAVVLGTLGLASGVAVWLGGQSLWALLGALAVGGAAYIAVCWRWRALLRLGALGELVAAKQGKRS</sequence>
<evidence type="ECO:0000256" key="1">
    <source>
        <dbReference type="ARBA" id="ARBA00004651"/>
    </source>
</evidence>
<evidence type="ECO:0000256" key="7">
    <source>
        <dbReference type="SAM" id="Phobius"/>
    </source>
</evidence>
<feature type="transmembrane region" description="Helical" evidence="7">
    <location>
        <begin position="431"/>
        <end position="453"/>
    </location>
</feature>
<dbReference type="HOGENOM" id="CLU_022017_4_0_11"/>
<feature type="transmembrane region" description="Helical" evidence="7">
    <location>
        <begin position="460"/>
        <end position="480"/>
    </location>
</feature>
<organism evidence="8 9">
    <name type="scientific">Corynebacterium aurimucosum (strain ATCC 700975 / DSM 44827 / CIP 107346 / CN-1)</name>
    <name type="common">Corynebacterium nigricans</name>
    <dbReference type="NCBI Taxonomy" id="548476"/>
    <lineage>
        <taxon>Bacteria</taxon>
        <taxon>Bacillati</taxon>
        <taxon>Actinomycetota</taxon>
        <taxon>Actinomycetes</taxon>
        <taxon>Mycobacteriales</taxon>
        <taxon>Corynebacteriaceae</taxon>
        <taxon>Corynebacterium</taxon>
    </lineage>
</organism>
<feature type="compositionally biased region" description="Low complexity" evidence="6">
    <location>
        <begin position="19"/>
        <end position="29"/>
    </location>
</feature>
<dbReference type="Proteomes" id="UP000002077">
    <property type="component" value="Chromosome"/>
</dbReference>
<dbReference type="GeneID" id="31923032"/>
<dbReference type="Pfam" id="PF01943">
    <property type="entry name" value="Polysacc_synt"/>
    <property type="match status" value="1"/>
</dbReference>
<feature type="transmembrane region" description="Helical" evidence="7">
    <location>
        <begin position="185"/>
        <end position="204"/>
    </location>
</feature>
<dbReference type="InterPro" id="IPR002797">
    <property type="entry name" value="Polysacc_synth"/>
</dbReference>
<name>C3PKS6_CORA7</name>
<accession>C3PKS6</accession>
<feature type="transmembrane region" description="Helical" evidence="7">
    <location>
        <begin position="112"/>
        <end position="140"/>
    </location>
</feature>
<dbReference type="InterPro" id="IPR050833">
    <property type="entry name" value="Poly_Biosynth_Transport"/>
</dbReference>
<gene>
    <name evidence="8" type="ordered locus">cauri_0413</name>
</gene>
<keyword evidence="2" id="KW-1003">Cell membrane</keyword>
<dbReference type="PANTHER" id="PTHR30250">
    <property type="entry name" value="PST FAMILY PREDICTED COLANIC ACID TRANSPORTER"/>
    <property type="match status" value="1"/>
</dbReference>
<dbReference type="OrthoDB" id="3246908at2"/>
<feature type="transmembrane region" description="Helical" evidence="7">
    <location>
        <begin position="67"/>
        <end position="91"/>
    </location>
</feature>